<feature type="domain" description="DUF6314" evidence="4">
    <location>
        <begin position="520"/>
        <end position="677"/>
    </location>
</feature>
<dbReference type="EMBL" id="KN832873">
    <property type="protein sequence ID" value="KIN03906.1"/>
    <property type="molecule type" value="Genomic_DNA"/>
</dbReference>
<keyword evidence="2" id="KW-0274">FAD</keyword>
<dbReference type="InParanoid" id="A0A0C3H6S8"/>
<dbReference type="InterPro" id="IPR045632">
    <property type="entry name" value="DUF6314"/>
</dbReference>
<dbReference type="InterPro" id="IPR036188">
    <property type="entry name" value="FAD/NAD-bd_sf"/>
</dbReference>
<dbReference type="InterPro" id="IPR050346">
    <property type="entry name" value="FMO-like"/>
</dbReference>
<proteinExistence type="predicted"/>
<evidence type="ECO:0000256" key="2">
    <source>
        <dbReference type="ARBA" id="ARBA00022827"/>
    </source>
</evidence>
<evidence type="ECO:0000259" key="4">
    <source>
        <dbReference type="Pfam" id="PF19834"/>
    </source>
</evidence>
<dbReference type="Gene3D" id="3.50.50.60">
    <property type="entry name" value="FAD/NAD(P)-binding domain"/>
    <property type="match status" value="1"/>
</dbReference>
<evidence type="ECO:0000313" key="6">
    <source>
        <dbReference type="Proteomes" id="UP000054321"/>
    </source>
</evidence>
<accession>A0A0C3H6S8</accession>
<dbReference type="PANTHER" id="PTHR23023">
    <property type="entry name" value="DIMETHYLANILINE MONOOXYGENASE"/>
    <property type="match status" value="1"/>
</dbReference>
<gene>
    <name evidence="5" type="ORF">OIDMADRAFT_102276</name>
</gene>
<evidence type="ECO:0000256" key="3">
    <source>
        <dbReference type="ARBA" id="ARBA00023002"/>
    </source>
</evidence>
<sequence length="682" mass="77144">MTNRAKAVCIIGAGPSGLVAAKTLTQDHPKDTFHVTVFEKGDRIGGLWPTSKKDDGLVDPDMCTNQSMHTVSFSDHTWPEGTRAFPKAWEVGEYLQQYIKTYDSYRIRLGCKVVKAKLLDRLWEIQVHEKHSSFLETLSFDYVIVATGFFGKPRIPAVLGGFPAPVWHSSRLRGVEDLLDSTSQPPLNSHRNILVVGGQMSGVEVAGRVALQLSSEVNSPGTKQIPNPNLYSVTHIIQQPIWIMTMFFPNDPSTAEASPEQDATDLGVPGLAVTDEARSQPAYVTLSDEYSEFVRSGRINVVKGKVLGPSLECSNSVIVDDAGKKTVIDDVEAVILATGFDASPSLDFLPEDILETLQFDPVCDEFPLALNVNAAASRAIPSLGFVGFYRSPYWGVMEMQARYLGKLWSGDERAIKALEEDLTMDIMLKLRRDPRRSQFPMGDYAYLMESFASILGIERFQPDKDTARTGLVLPARYSYATASEKQKKQIGIALARFYDTFSRSETERRYLAHAVFRAIQGDWKLEREITSNIDSYPSGKLTGTAEFRPRFPTEEGFDLEHLYLEKGNFTTTTGLQFSANRSYVYRYREDTDKLTAWFTKDDHKTVDYFFHEIIFLPRTEDSRTQGWLAKSGHWCPPDQYDVEYNFKFKGVNLTEWSANYRVKGPEKDYILHSRYTRYRRCE</sequence>
<dbReference type="GO" id="GO:0016491">
    <property type="term" value="F:oxidoreductase activity"/>
    <property type="evidence" value="ECO:0007669"/>
    <property type="project" value="UniProtKB-KW"/>
</dbReference>
<organism evidence="5 6">
    <name type="scientific">Oidiodendron maius (strain Zn)</name>
    <dbReference type="NCBI Taxonomy" id="913774"/>
    <lineage>
        <taxon>Eukaryota</taxon>
        <taxon>Fungi</taxon>
        <taxon>Dikarya</taxon>
        <taxon>Ascomycota</taxon>
        <taxon>Pezizomycotina</taxon>
        <taxon>Leotiomycetes</taxon>
        <taxon>Leotiomycetes incertae sedis</taxon>
        <taxon>Myxotrichaceae</taxon>
        <taxon>Oidiodendron</taxon>
    </lineage>
</organism>
<reference evidence="5 6" key="1">
    <citation type="submission" date="2014-04" db="EMBL/GenBank/DDBJ databases">
        <authorList>
            <consortium name="DOE Joint Genome Institute"/>
            <person name="Kuo A."/>
            <person name="Martino E."/>
            <person name="Perotto S."/>
            <person name="Kohler A."/>
            <person name="Nagy L.G."/>
            <person name="Floudas D."/>
            <person name="Copeland A."/>
            <person name="Barry K.W."/>
            <person name="Cichocki N."/>
            <person name="Veneault-Fourrey C."/>
            <person name="LaButti K."/>
            <person name="Lindquist E.A."/>
            <person name="Lipzen A."/>
            <person name="Lundell T."/>
            <person name="Morin E."/>
            <person name="Murat C."/>
            <person name="Sun H."/>
            <person name="Tunlid A."/>
            <person name="Henrissat B."/>
            <person name="Grigoriev I.V."/>
            <person name="Hibbett D.S."/>
            <person name="Martin F."/>
            <person name="Nordberg H.P."/>
            <person name="Cantor M.N."/>
            <person name="Hua S.X."/>
        </authorList>
    </citation>
    <scope>NUCLEOTIDE SEQUENCE [LARGE SCALE GENOMIC DNA]</scope>
    <source>
        <strain evidence="5 6">Zn</strain>
    </source>
</reference>
<dbReference type="SUPFAM" id="SSF51905">
    <property type="entry name" value="FAD/NAD(P)-binding domain"/>
    <property type="match status" value="1"/>
</dbReference>
<dbReference type="Proteomes" id="UP000054321">
    <property type="component" value="Unassembled WGS sequence"/>
</dbReference>
<evidence type="ECO:0000313" key="5">
    <source>
        <dbReference type="EMBL" id="KIN03906.1"/>
    </source>
</evidence>
<evidence type="ECO:0000256" key="1">
    <source>
        <dbReference type="ARBA" id="ARBA00022630"/>
    </source>
</evidence>
<reference evidence="6" key="2">
    <citation type="submission" date="2015-01" db="EMBL/GenBank/DDBJ databases">
        <title>Evolutionary Origins and Diversification of the Mycorrhizal Mutualists.</title>
        <authorList>
            <consortium name="DOE Joint Genome Institute"/>
            <consortium name="Mycorrhizal Genomics Consortium"/>
            <person name="Kohler A."/>
            <person name="Kuo A."/>
            <person name="Nagy L.G."/>
            <person name="Floudas D."/>
            <person name="Copeland A."/>
            <person name="Barry K.W."/>
            <person name="Cichocki N."/>
            <person name="Veneault-Fourrey C."/>
            <person name="LaButti K."/>
            <person name="Lindquist E.A."/>
            <person name="Lipzen A."/>
            <person name="Lundell T."/>
            <person name="Morin E."/>
            <person name="Murat C."/>
            <person name="Riley R."/>
            <person name="Ohm R."/>
            <person name="Sun H."/>
            <person name="Tunlid A."/>
            <person name="Henrissat B."/>
            <person name="Grigoriev I.V."/>
            <person name="Hibbett D.S."/>
            <person name="Martin F."/>
        </authorList>
    </citation>
    <scope>NUCLEOTIDE SEQUENCE [LARGE SCALE GENOMIC DNA]</scope>
    <source>
        <strain evidence="6">Zn</strain>
    </source>
</reference>
<dbReference type="HOGENOM" id="CLU_023116_0_0_1"/>
<protein>
    <recommendedName>
        <fullName evidence="4">DUF6314 domain-containing protein</fullName>
    </recommendedName>
</protein>
<dbReference type="Pfam" id="PF19834">
    <property type="entry name" value="DUF6314"/>
    <property type="match status" value="1"/>
</dbReference>
<dbReference type="Pfam" id="PF13738">
    <property type="entry name" value="Pyr_redox_3"/>
    <property type="match status" value="1"/>
</dbReference>
<name>A0A0C3H6S8_OIDMZ</name>
<dbReference type="STRING" id="913774.A0A0C3H6S8"/>
<keyword evidence="1" id="KW-0285">Flavoprotein</keyword>
<dbReference type="PRINTS" id="PR00368">
    <property type="entry name" value="FADPNR"/>
</dbReference>
<dbReference type="OrthoDB" id="66881at2759"/>
<keyword evidence="6" id="KW-1185">Reference proteome</keyword>
<keyword evidence="3" id="KW-0560">Oxidoreductase</keyword>
<dbReference type="AlphaFoldDB" id="A0A0C3H6S8"/>